<organism evidence="4 5">
    <name type="scientific">Dichotomopilus funicola</name>
    <dbReference type="NCBI Taxonomy" id="1934379"/>
    <lineage>
        <taxon>Eukaryota</taxon>
        <taxon>Fungi</taxon>
        <taxon>Dikarya</taxon>
        <taxon>Ascomycota</taxon>
        <taxon>Pezizomycotina</taxon>
        <taxon>Sordariomycetes</taxon>
        <taxon>Sordariomycetidae</taxon>
        <taxon>Sordariales</taxon>
        <taxon>Chaetomiaceae</taxon>
        <taxon>Dichotomopilus</taxon>
    </lineage>
</organism>
<dbReference type="PANTHER" id="PTHR34502:SF6">
    <property type="entry name" value="DUF6594 DOMAIN-CONTAINING PROTEIN"/>
    <property type="match status" value="1"/>
</dbReference>
<keyword evidence="5" id="KW-1185">Reference proteome</keyword>
<sequence>PDALYFLESDSPAVTEERIRQAIEEAADNWSPRTVSSFGSNASRRRNATNHTAATTPDYSESGNGQPQDLPTAGPESTEAYHYHQPSFGSPTHKAYRNTRTHQTHGSIRDRDRYGTPEMSRGPAKHPHVSPSELQPRLVPPGQGYPKHLPRAEKLPMSGYELLAAKLSTPNHWPARRGSSGSGSQGSQDSNNSGNDESARNGIKPIYRKFEALNHRLLLHLQDELSELEEQLHRLDTADTQTRRLQNCILPASRRAEFMAGGELQWRKTDLLGKVGFKLGQYNNALEGFTNTLSLSPASVHDIEDYRTYLATHNPIAEMETRFLDPTEDLVCLSPPRRRRSSSSSSSLSAGYSPLPDEELDGPSTPVPHRLALGGIDTHEKEIEPSYRSRSSSYSSAIYTPENSHSATEDRSHQTSQPNTQMLPTPTSSPTSAPTLILPARPHSPDTGKQTMGLATQGDKNEVKNTALLVTLAILLAAVTLPLVTDLAGRVAVASVVGLVVASVRRG</sequence>
<feature type="compositionally biased region" description="Polar residues" evidence="2">
    <location>
        <begin position="57"/>
        <end position="69"/>
    </location>
</feature>
<evidence type="ECO:0000256" key="2">
    <source>
        <dbReference type="SAM" id="MobiDB-lite"/>
    </source>
</evidence>
<feature type="compositionally biased region" description="Basic and acidic residues" evidence="2">
    <location>
        <begin position="377"/>
        <end position="387"/>
    </location>
</feature>
<feature type="compositionally biased region" description="Low complexity" evidence="2">
    <location>
        <begin position="423"/>
        <end position="439"/>
    </location>
</feature>
<reference evidence="4" key="1">
    <citation type="journal article" date="2023" name="Mol. Phylogenet. Evol.">
        <title>Genome-scale phylogeny and comparative genomics of the fungal order Sordariales.</title>
        <authorList>
            <person name="Hensen N."/>
            <person name="Bonometti L."/>
            <person name="Westerberg I."/>
            <person name="Brannstrom I.O."/>
            <person name="Guillou S."/>
            <person name="Cros-Aarteil S."/>
            <person name="Calhoun S."/>
            <person name="Haridas S."/>
            <person name="Kuo A."/>
            <person name="Mondo S."/>
            <person name="Pangilinan J."/>
            <person name="Riley R."/>
            <person name="LaButti K."/>
            <person name="Andreopoulos B."/>
            <person name="Lipzen A."/>
            <person name="Chen C."/>
            <person name="Yan M."/>
            <person name="Daum C."/>
            <person name="Ng V."/>
            <person name="Clum A."/>
            <person name="Steindorff A."/>
            <person name="Ohm R.A."/>
            <person name="Martin F."/>
            <person name="Silar P."/>
            <person name="Natvig D.O."/>
            <person name="Lalanne C."/>
            <person name="Gautier V."/>
            <person name="Ament-Velasquez S.L."/>
            <person name="Kruys A."/>
            <person name="Hutchinson M.I."/>
            <person name="Powell A.J."/>
            <person name="Barry K."/>
            <person name="Miller A.N."/>
            <person name="Grigoriev I.V."/>
            <person name="Debuchy R."/>
            <person name="Gladieux P."/>
            <person name="Hiltunen Thoren M."/>
            <person name="Johannesson H."/>
        </authorList>
    </citation>
    <scope>NUCLEOTIDE SEQUENCE</scope>
    <source>
        <strain evidence="4">CBS 141.50</strain>
    </source>
</reference>
<feature type="compositionally biased region" description="Low complexity" evidence="2">
    <location>
        <begin position="185"/>
        <end position="196"/>
    </location>
</feature>
<gene>
    <name evidence="4" type="ORF">C8A04DRAFT_14940</name>
</gene>
<dbReference type="AlphaFoldDB" id="A0AAN6UXR7"/>
<feature type="non-terminal residue" evidence="4">
    <location>
        <position position="1"/>
    </location>
</feature>
<dbReference type="InterPro" id="IPR046529">
    <property type="entry name" value="DUF6594"/>
</dbReference>
<accession>A0AAN6UXR7</accession>
<evidence type="ECO:0000313" key="4">
    <source>
        <dbReference type="EMBL" id="KAK4140460.1"/>
    </source>
</evidence>
<dbReference type="PROSITE" id="PS50005">
    <property type="entry name" value="TPR"/>
    <property type="match status" value="1"/>
</dbReference>
<proteinExistence type="predicted"/>
<protein>
    <recommendedName>
        <fullName evidence="3">DUF6594 domain-containing protein</fullName>
    </recommendedName>
</protein>
<feature type="region of interest" description="Disordered" evidence="2">
    <location>
        <begin position="334"/>
        <end position="453"/>
    </location>
</feature>
<reference evidence="4" key="2">
    <citation type="submission" date="2023-05" db="EMBL/GenBank/DDBJ databases">
        <authorList>
            <consortium name="Lawrence Berkeley National Laboratory"/>
            <person name="Steindorff A."/>
            <person name="Hensen N."/>
            <person name="Bonometti L."/>
            <person name="Westerberg I."/>
            <person name="Brannstrom I.O."/>
            <person name="Guillou S."/>
            <person name="Cros-Aarteil S."/>
            <person name="Calhoun S."/>
            <person name="Haridas S."/>
            <person name="Kuo A."/>
            <person name="Mondo S."/>
            <person name="Pangilinan J."/>
            <person name="Riley R."/>
            <person name="Labutti K."/>
            <person name="Andreopoulos B."/>
            <person name="Lipzen A."/>
            <person name="Chen C."/>
            <person name="Yanf M."/>
            <person name="Daum C."/>
            <person name="Ng V."/>
            <person name="Clum A."/>
            <person name="Ohm R."/>
            <person name="Martin F."/>
            <person name="Silar P."/>
            <person name="Natvig D."/>
            <person name="Lalanne C."/>
            <person name="Gautier V."/>
            <person name="Ament-Velasquez S.L."/>
            <person name="Kruys A."/>
            <person name="Hutchinson M.I."/>
            <person name="Powell A.J."/>
            <person name="Barry K."/>
            <person name="Miller A.N."/>
            <person name="Grigoriev I.V."/>
            <person name="Debuchy R."/>
            <person name="Gladieux P."/>
            <person name="Thoren M.H."/>
            <person name="Johannesson H."/>
        </authorList>
    </citation>
    <scope>NUCLEOTIDE SEQUENCE</scope>
    <source>
        <strain evidence="4">CBS 141.50</strain>
    </source>
</reference>
<comment type="caution">
    <text evidence="4">The sequence shown here is derived from an EMBL/GenBank/DDBJ whole genome shotgun (WGS) entry which is preliminary data.</text>
</comment>
<feature type="compositionally biased region" description="Polar residues" evidence="2">
    <location>
        <begin position="397"/>
        <end position="406"/>
    </location>
</feature>
<name>A0AAN6UXR7_9PEZI</name>
<dbReference type="Proteomes" id="UP001302676">
    <property type="component" value="Unassembled WGS sequence"/>
</dbReference>
<dbReference type="RefSeq" id="XP_062633831.1">
    <property type="nucleotide sequence ID" value="XM_062778300.1"/>
</dbReference>
<feature type="compositionally biased region" description="Basic residues" evidence="2">
    <location>
        <begin position="94"/>
        <end position="103"/>
    </location>
</feature>
<dbReference type="PANTHER" id="PTHR34502">
    <property type="entry name" value="DUF6594 DOMAIN-CONTAINING PROTEIN-RELATED"/>
    <property type="match status" value="1"/>
</dbReference>
<feature type="region of interest" description="Disordered" evidence="2">
    <location>
        <begin position="24"/>
        <end position="151"/>
    </location>
</feature>
<feature type="domain" description="DUF6594" evidence="3">
    <location>
        <begin position="203"/>
        <end position="453"/>
    </location>
</feature>
<dbReference type="GeneID" id="87814913"/>
<feature type="repeat" description="TPR" evidence="1">
    <location>
        <begin position="266"/>
        <end position="299"/>
    </location>
</feature>
<feature type="region of interest" description="Disordered" evidence="2">
    <location>
        <begin position="171"/>
        <end position="200"/>
    </location>
</feature>
<evidence type="ECO:0000313" key="5">
    <source>
        <dbReference type="Proteomes" id="UP001302676"/>
    </source>
</evidence>
<evidence type="ECO:0000259" key="3">
    <source>
        <dbReference type="Pfam" id="PF20237"/>
    </source>
</evidence>
<dbReference type="Pfam" id="PF20237">
    <property type="entry name" value="DUF6594"/>
    <property type="match status" value="1"/>
</dbReference>
<dbReference type="InterPro" id="IPR019734">
    <property type="entry name" value="TPR_rpt"/>
</dbReference>
<dbReference type="EMBL" id="MU853631">
    <property type="protein sequence ID" value="KAK4140460.1"/>
    <property type="molecule type" value="Genomic_DNA"/>
</dbReference>
<keyword evidence="1" id="KW-0802">TPR repeat</keyword>
<evidence type="ECO:0000256" key="1">
    <source>
        <dbReference type="PROSITE-ProRule" id="PRU00339"/>
    </source>
</evidence>